<evidence type="ECO:0000259" key="1">
    <source>
        <dbReference type="Pfam" id="PF00535"/>
    </source>
</evidence>
<dbReference type="Pfam" id="PF00535">
    <property type="entry name" value="Glycos_transf_2"/>
    <property type="match status" value="1"/>
</dbReference>
<dbReference type="AlphaFoldDB" id="A0A1U7NKN5"/>
<dbReference type="PANTHER" id="PTHR22916:SF3">
    <property type="entry name" value="UDP-GLCNAC:BETAGAL BETA-1,3-N-ACETYLGLUCOSAMINYLTRANSFERASE-LIKE PROTEIN 1"/>
    <property type="match status" value="1"/>
</dbReference>
<sequence length="328" mass="38773">MEKTLTITVPSYNVENTLKETVCSLLEPTVLNDLEILIVNDGSKDNTSSIAHSLEKQYPQTIRVIDKENGGHGSTINTGIKEAKGKYFKIVDGDDWLITEYLPNFIENLKNTEADLIYNPFYEVNDKTKERVMNGKFDSSFNQKNEYSFSMLAKRIKVQMHSATYKTSILKENNIHVDEHRFYVDAEYMIMPIPYVNTIQILNEPLYLYRVFSDTQSMSVKNMQKNVQHHLDVTLHMLEYYIKVRNSLSEEKEVYIRNRVLDLIQMQYQIYFSFPFDWRVTKDIAKFNKAIYEKDKKIYNESNGKMVRFIRIQPQIFYPLIKLREKVR</sequence>
<evidence type="ECO:0000313" key="2">
    <source>
        <dbReference type="EMBL" id="OLU44925.1"/>
    </source>
</evidence>
<keyword evidence="3" id="KW-1185">Reference proteome</keyword>
<feature type="domain" description="Glycosyltransferase 2-like" evidence="1">
    <location>
        <begin position="7"/>
        <end position="160"/>
    </location>
</feature>
<comment type="caution">
    <text evidence="2">The sequence shown here is derived from an EMBL/GenBank/DDBJ whole genome shotgun (WGS) entry which is preliminary data.</text>
</comment>
<gene>
    <name evidence="2" type="ORF">BO225_09605</name>
</gene>
<proteinExistence type="predicted"/>
<dbReference type="GO" id="GO:0016758">
    <property type="term" value="F:hexosyltransferase activity"/>
    <property type="evidence" value="ECO:0007669"/>
    <property type="project" value="UniProtKB-ARBA"/>
</dbReference>
<dbReference type="OrthoDB" id="396512at2"/>
<name>A0A1U7NKN5_9FIRM</name>
<dbReference type="Proteomes" id="UP000186705">
    <property type="component" value="Unassembled WGS sequence"/>
</dbReference>
<dbReference type="RefSeq" id="WP_076342043.1">
    <property type="nucleotide sequence ID" value="NZ_CAOOJT010000001.1"/>
</dbReference>
<evidence type="ECO:0000313" key="3">
    <source>
        <dbReference type="Proteomes" id="UP000186705"/>
    </source>
</evidence>
<dbReference type="GeneID" id="78276195"/>
<dbReference type="Gene3D" id="3.90.550.10">
    <property type="entry name" value="Spore Coat Polysaccharide Biosynthesis Protein SpsA, Chain A"/>
    <property type="match status" value="1"/>
</dbReference>
<dbReference type="CDD" id="cd00761">
    <property type="entry name" value="Glyco_tranf_GTA_type"/>
    <property type="match status" value="1"/>
</dbReference>
<dbReference type="EMBL" id="MPKA01000091">
    <property type="protein sequence ID" value="OLU44925.1"/>
    <property type="molecule type" value="Genomic_DNA"/>
</dbReference>
<organism evidence="2 3">
    <name type="scientific">Dubosiella newyorkensis</name>
    <dbReference type="NCBI Taxonomy" id="1862672"/>
    <lineage>
        <taxon>Bacteria</taxon>
        <taxon>Bacillati</taxon>
        <taxon>Bacillota</taxon>
        <taxon>Erysipelotrichia</taxon>
        <taxon>Erysipelotrichales</taxon>
        <taxon>Erysipelotrichaceae</taxon>
        <taxon>Dubosiella</taxon>
    </lineage>
</organism>
<dbReference type="SUPFAM" id="SSF53448">
    <property type="entry name" value="Nucleotide-diphospho-sugar transferases"/>
    <property type="match status" value="1"/>
</dbReference>
<dbReference type="InterPro" id="IPR001173">
    <property type="entry name" value="Glyco_trans_2-like"/>
</dbReference>
<protein>
    <recommendedName>
        <fullName evidence="1">Glycosyltransferase 2-like domain-containing protein</fullName>
    </recommendedName>
</protein>
<dbReference type="PANTHER" id="PTHR22916">
    <property type="entry name" value="GLYCOSYLTRANSFERASE"/>
    <property type="match status" value="1"/>
</dbReference>
<dbReference type="STRING" id="1862672.BO225_09605"/>
<dbReference type="InterPro" id="IPR029044">
    <property type="entry name" value="Nucleotide-diphossugar_trans"/>
</dbReference>
<reference evidence="2 3" key="1">
    <citation type="submission" date="2016-11" db="EMBL/GenBank/DDBJ databases">
        <title>Description of two novel members of the family Erysipelotrichaceae: Ileibacterium lipovorans gen. nov., sp. nov. and Dubosiella newyorkensis, gen. nov., sp. nov.</title>
        <authorList>
            <person name="Cox L.M."/>
            <person name="Sohn J."/>
            <person name="Tyrrell K.L."/>
            <person name="Citron D.M."/>
            <person name="Lawson P.A."/>
            <person name="Patel N.B."/>
            <person name="Iizumi T."/>
            <person name="Perez-Perez G.I."/>
            <person name="Goldstein E.J."/>
            <person name="Blaser M.J."/>
        </authorList>
    </citation>
    <scope>NUCLEOTIDE SEQUENCE [LARGE SCALE GENOMIC DNA]</scope>
    <source>
        <strain evidence="2 3">NYU-BL-A4</strain>
    </source>
</reference>
<accession>A0A1U7NKN5</accession>